<dbReference type="InterPro" id="IPR016136">
    <property type="entry name" value="DNA_helicase_N/primase_C"/>
</dbReference>
<sequence>MTTPHLDPAPDYDVVRGFLGCLMASTAATARDLLAGLRPADAGPGIRGVVLELIVGVVAAGAAPDPRVLLAEAQRRGLLETEHAHQQVALWLFETYQHAPFPEAGPYLRGAVLETAVRRRVREHAQRLLDAADRAEVTELQAMTELDDDLVDLWQRLDAELTAQNRDAAAVQHRPGIRRVA</sequence>
<protein>
    <submittedName>
        <fullName evidence="1">Uncharacterized protein</fullName>
    </submittedName>
</protein>
<evidence type="ECO:0000313" key="2">
    <source>
        <dbReference type="Proteomes" id="UP000587002"/>
    </source>
</evidence>
<dbReference type="AlphaFoldDB" id="A0A853AUV2"/>
<dbReference type="EMBL" id="JACCFJ010000001">
    <property type="protein sequence ID" value="NYI86424.1"/>
    <property type="molecule type" value="Genomic_DNA"/>
</dbReference>
<organism evidence="1 2">
    <name type="scientific">Saccharopolyspora hordei</name>
    <dbReference type="NCBI Taxonomy" id="1838"/>
    <lineage>
        <taxon>Bacteria</taxon>
        <taxon>Bacillati</taxon>
        <taxon>Actinomycetota</taxon>
        <taxon>Actinomycetes</taxon>
        <taxon>Pseudonocardiales</taxon>
        <taxon>Pseudonocardiaceae</taxon>
        <taxon>Saccharopolyspora</taxon>
    </lineage>
</organism>
<dbReference type="Gene3D" id="1.10.860.10">
    <property type="entry name" value="DNAb Helicase, Chain A"/>
    <property type="match status" value="1"/>
</dbReference>
<keyword evidence="2" id="KW-1185">Reference proteome</keyword>
<comment type="caution">
    <text evidence="1">The sequence shown here is derived from an EMBL/GenBank/DDBJ whole genome shotgun (WGS) entry which is preliminary data.</text>
</comment>
<accession>A0A853AUV2</accession>
<dbReference type="Proteomes" id="UP000587002">
    <property type="component" value="Unassembled WGS sequence"/>
</dbReference>
<name>A0A853AUV2_9PSEU</name>
<gene>
    <name evidence="1" type="ORF">HNR68_005054</name>
</gene>
<evidence type="ECO:0000313" key="1">
    <source>
        <dbReference type="EMBL" id="NYI86424.1"/>
    </source>
</evidence>
<reference evidence="1 2" key="1">
    <citation type="submission" date="2020-07" db="EMBL/GenBank/DDBJ databases">
        <title>Sequencing the genomes of 1000 actinobacteria strains.</title>
        <authorList>
            <person name="Klenk H.-P."/>
        </authorList>
    </citation>
    <scope>NUCLEOTIDE SEQUENCE [LARGE SCALE GENOMIC DNA]</scope>
    <source>
        <strain evidence="1 2">DSM 44065</strain>
    </source>
</reference>
<proteinExistence type="predicted"/>
<dbReference type="RefSeq" id="WP_179724188.1">
    <property type="nucleotide sequence ID" value="NZ_BAABFH010000001.1"/>
</dbReference>